<dbReference type="Pfam" id="PF01522">
    <property type="entry name" value="Polysacc_deac_1"/>
    <property type="match status" value="1"/>
</dbReference>
<dbReference type="STRING" id="569365.A0A0D2CUR8"/>
<dbReference type="PANTHER" id="PTHR47561:SF1">
    <property type="entry name" value="POLYSACCHARIDE DEACETYLASE FAMILY PROTEIN (AFU_ORTHOLOGUE AFUA_6G05030)"/>
    <property type="match status" value="1"/>
</dbReference>
<dbReference type="SUPFAM" id="SSF88713">
    <property type="entry name" value="Glycoside hydrolase/deacetylase"/>
    <property type="match status" value="1"/>
</dbReference>
<accession>A0A0D2CUR8</accession>
<keyword evidence="3" id="KW-1185">Reference proteome</keyword>
<protein>
    <recommendedName>
        <fullName evidence="1">NodB homology domain-containing protein</fullName>
    </recommendedName>
</protein>
<reference evidence="2 3" key="1">
    <citation type="submission" date="2015-01" db="EMBL/GenBank/DDBJ databases">
        <title>The Genome Sequence of Cladophialophora immunda CBS83496.</title>
        <authorList>
            <consortium name="The Broad Institute Genomics Platform"/>
            <person name="Cuomo C."/>
            <person name="de Hoog S."/>
            <person name="Gorbushina A."/>
            <person name="Stielow B."/>
            <person name="Teixiera M."/>
            <person name="Abouelleil A."/>
            <person name="Chapman S.B."/>
            <person name="Priest M."/>
            <person name="Young S.K."/>
            <person name="Wortman J."/>
            <person name="Nusbaum C."/>
            <person name="Birren B."/>
        </authorList>
    </citation>
    <scope>NUCLEOTIDE SEQUENCE [LARGE SCALE GENOMIC DNA]</scope>
    <source>
        <strain evidence="2 3">CBS 83496</strain>
    </source>
</reference>
<dbReference type="AlphaFoldDB" id="A0A0D2CUR8"/>
<organism evidence="2 3">
    <name type="scientific">Cladophialophora immunda</name>
    <dbReference type="NCBI Taxonomy" id="569365"/>
    <lineage>
        <taxon>Eukaryota</taxon>
        <taxon>Fungi</taxon>
        <taxon>Dikarya</taxon>
        <taxon>Ascomycota</taxon>
        <taxon>Pezizomycotina</taxon>
        <taxon>Eurotiomycetes</taxon>
        <taxon>Chaetothyriomycetidae</taxon>
        <taxon>Chaetothyriales</taxon>
        <taxon>Herpotrichiellaceae</taxon>
        <taxon>Cladophialophora</taxon>
    </lineage>
</organism>
<feature type="domain" description="NodB homology" evidence="1">
    <location>
        <begin position="31"/>
        <end position="301"/>
    </location>
</feature>
<dbReference type="Gene3D" id="3.20.20.370">
    <property type="entry name" value="Glycoside hydrolase/deacetylase"/>
    <property type="match status" value="1"/>
</dbReference>
<dbReference type="GeneID" id="27339645"/>
<dbReference type="GO" id="GO:0016810">
    <property type="term" value="F:hydrolase activity, acting on carbon-nitrogen (but not peptide) bonds"/>
    <property type="evidence" value="ECO:0007669"/>
    <property type="project" value="InterPro"/>
</dbReference>
<dbReference type="PANTHER" id="PTHR47561">
    <property type="entry name" value="POLYSACCHARIDE DEACETYLASE FAMILY PROTEIN (AFU_ORTHOLOGUE AFUA_6G05030)"/>
    <property type="match status" value="1"/>
</dbReference>
<dbReference type="RefSeq" id="XP_016253831.1">
    <property type="nucleotide sequence ID" value="XM_016386903.1"/>
</dbReference>
<dbReference type="HOGENOM" id="CLU_029940_1_0_1"/>
<sequence>MGKKVLCGYGIDVDAVSAWMMPREGGCCTDRTNMSRGVFGATVGLDRVLKLFDKYNIKATFFTPCHTLESFPTQLAKVRDAGHEIGMHGYTHEFVSDLSEEQERDILTKCIDVITKFTGKKPRGWTAPAWTPSAKTVEILEEAGIVYDHSFMHHDCQPYWLPHRNSVTEINLKMKAAHWMKPMTALQPSKIIEIPANWHLDDWPPLNVGQIVGQGFVDPDVVLKLWKRQFDFYYREYDSFIFPITCHPQVTGKAQVILMQEEMIEYINSHEGVQWVPLEEMARQFKDGELSGATVFGGVDM</sequence>
<name>A0A0D2CUR8_9EURO</name>
<dbReference type="Proteomes" id="UP000054466">
    <property type="component" value="Unassembled WGS sequence"/>
</dbReference>
<dbReference type="CDD" id="cd10938">
    <property type="entry name" value="CE4_HpPgdA_like"/>
    <property type="match status" value="1"/>
</dbReference>
<dbReference type="OrthoDB" id="2125469at2759"/>
<dbReference type="GO" id="GO:0005975">
    <property type="term" value="P:carbohydrate metabolic process"/>
    <property type="evidence" value="ECO:0007669"/>
    <property type="project" value="InterPro"/>
</dbReference>
<dbReference type="PROSITE" id="PS51677">
    <property type="entry name" value="NODB"/>
    <property type="match status" value="1"/>
</dbReference>
<evidence type="ECO:0000259" key="1">
    <source>
        <dbReference type="PROSITE" id="PS51677"/>
    </source>
</evidence>
<dbReference type="InterPro" id="IPR011330">
    <property type="entry name" value="Glyco_hydro/deAcase_b/a-brl"/>
</dbReference>
<dbReference type="InterPro" id="IPR002509">
    <property type="entry name" value="NODB_dom"/>
</dbReference>
<proteinExistence type="predicted"/>
<dbReference type="EMBL" id="KN847040">
    <property type="protein sequence ID" value="KIW33615.1"/>
    <property type="molecule type" value="Genomic_DNA"/>
</dbReference>
<evidence type="ECO:0000313" key="3">
    <source>
        <dbReference type="Proteomes" id="UP000054466"/>
    </source>
</evidence>
<dbReference type="InterPro" id="IPR037950">
    <property type="entry name" value="PgdA-like"/>
</dbReference>
<dbReference type="VEuPathDB" id="FungiDB:PV07_00451"/>
<evidence type="ECO:0000313" key="2">
    <source>
        <dbReference type="EMBL" id="KIW33615.1"/>
    </source>
</evidence>
<gene>
    <name evidence="2" type="ORF">PV07_00451</name>
</gene>